<name>A0A7I4YIG0_HAECO</name>
<evidence type="ECO:0000256" key="2">
    <source>
        <dbReference type="SAM" id="SignalP"/>
    </source>
</evidence>
<keyword evidence="2" id="KW-0732">Signal</keyword>
<organism evidence="3 4">
    <name type="scientific">Haemonchus contortus</name>
    <name type="common">Barber pole worm</name>
    <dbReference type="NCBI Taxonomy" id="6289"/>
    <lineage>
        <taxon>Eukaryota</taxon>
        <taxon>Metazoa</taxon>
        <taxon>Ecdysozoa</taxon>
        <taxon>Nematoda</taxon>
        <taxon>Chromadorea</taxon>
        <taxon>Rhabditida</taxon>
        <taxon>Rhabditina</taxon>
        <taxon>Rhabditomorpha</taxon>
        <taxon>Strongyloidea</taxon>
        <taxon>Trichostrongylidae</taxon>
        <taxon>Haemonchus</taxon>
    </lineage>
</organism>
<dbReference type="WBParaSite" id="HCON_00101032-00001">
    <property type="protein sequence ID" value="HCON_00101032-00001"/>
    <property type="gene ID" value="HCON_00101032"/>
</dbReference>
<feature type="compositionally biased region" description="Polar residues" evidence="1">
    <location>
        <begin position="27"/>
        <end position="37"/>
    </location>
</feature>
<sequence length="302" mass="33533">MLTILVICSLFHLFSSSYGCMSMTPTPDTSLARSPNRNPDETHSSAQNWRSQAIVHVPAQLSTSKSQLLEPPPSRQESVHARLFTRDPYAGKRQRSRALAPSQGSLALKALTAEGKVTPVKVFPVPLSKPAEMLSDWATLEPSVNSTHNQDLNDSDEASGQQASLMEQMEVTTLSENPMDDHQLNICERCPPLFMTELGKSHEDKHYCLNWKSIKESFNIVVSLTLPRIHDLNSSVGCTRIVTCEEPFVLVRWHNSTICDMHSLSYSLDNLSSSFSYKCNGTSWSLHNFPIDSVACASKVLP</sequence>
<evidence type="ECO:0000313" key="3">
    <source>
        <dbReference type="Proteomes" id="UP000025227"/>
    </source>
</evidence>
<dbReference type="OrthoDB" id="5831460at2759"/>
<dbReference type="Proteomes" id="UP000025227">
    <property type="component" value="Unplaced"/>
</dbReference>
<evidence type="ECO:0000256" key="1">
    <source>
        <dbReference type="SAM" id="MobiDB-lite"/>
    </source>
</evidence>
<feature type="signal peptide" evidence="2">
    <location>
        <begin position="1"/>
        <end position="19"/>
    </location>
</feature>
<keyword evidence="3" id="KW-1185">Reference proteome</keyword>
<feature type="region of interest" description="Disordered" evidence="1">
    <location>
        <begin position="27"/>
        <end position="47"/>
    </location>
</feature>
<proteinExistence type="predicted"/>
<dbReference type="AlphaFoldDB" id="A0A7I4YIG0"/>
<dbReference type="OMA" id="WHNSTIC"/>
<evidence type="ECO:0000313" key="4">
    <source>
        <dbReference type="WBParaSite" id="HCON_00101032-00001"/>
    </source>
</evidence>
<accession>A0A7I4YIG0</accession>
<feature type="chain" id="PRO_5029865866" evidence="2">
    <location>
        <begin position="20"/>
        <end position="302"/>
    </location>
</feature>
<protein>
    <submittedName>
        <fullName evidence="4">SKICH domain-containing protein</fullName>
    </submittedName>
</protein>
<reference evidence="4" key="1">
    <citation type="submission" date="2020-12" db="UniProtKB">
        <authorList>
            <consortium name="WormBaseParasite"/>
        </authorList>
    </citation>
    <scope>IDENTIFICATION</scope>
    <source>
        <strain evidence="4">MHco3</strain>
    </source>
</reference>